<feature type="domain" description="Histidine kinase" evidence="12">
    <location>
        <begin position="979"/>
        <end position="1197"/>
    </location>
</feature>
<dbReference type="GO" id="GO:0032259">
    <property type="term" value="P:methylation"/>
    <property type="evidence" value="ECO:0007669"/>
    <property type="project" value="UniProtKB-KW"/>
</dbReference>
<comment type="catalytic activity">
    <reaction evidence="1">
        <text>ATP + protein L-histidine = ADP + protein N-phospho-L-histidine.</text>
        <dbReference type="EC" id="2.7.13.3"/>
    </reaction>
</comment>
<dbReference type="PROSITE" id="PS50123">
    <property type="entry name" value="CHER"/>
    <property type="match status" value="1"/>
</dbReference>
<dbReference type="PROSITE" id="PS50122">
    <property type="entry name" value="CHEB"/>
    <property type="match status" value="1"/>
</dbReference>
<dbReference type="InterPro" id="IPR005467">
    <property type="entry name" value="His_kinase_dom"/>
</dbReference>
<evidence type="ECO:0000256" key="8">
    <source>
        <dbReference type="ARBA" id="ARBA00022777"/>
    </source>
</evidence>
<organism evidence="17 18">
    <name type="scientific">Ectothiorhodospira magna</name>
    <dbReference type="NCBI Taxonomy" id="867345"/>
    <lineage>
        <taxon>Bacteria</taxon>
        <taxon>Pseudomonadati</taxon>
        <taxon>Pseudomonadota</taxon>
        <taxon>Gammaproteobacteria</taxon>
        <taxon>Chromatiales</taxon>
        <taxon>Ectothiorhodospiraceae</taxon>
        <taxon>Ectothiorhodospira</taxon>
    </lineage>
</organism>
<dbReference type="Pfam" id="PF00512">
    <property type="entry name" value="HisKA"/>
    <property type="match status" value="1"/>
</dbReference>
<feature type="domain" description="CheR-type methyltransferase" evidence="16">
    <location>
        <begin position="210"/>
        <end position="470"/>
    </location>
</feature>
<keyword evidence="11" id="KW-0175">Coiled coil</keyword>
<comment type="catalytic activity">
    <reaction evidence="2">
        <text>L-glutamyl-[protein] + S-adenosyl-L-methionine = [protein]-L-glutamate 5-O-methyl ester + S-adenosyl-L-homocysteine</text>
        <dbReference type="Rhea" id="RHEA:24452"/>
        <dbReference type="Rhea" id="RHEA-COMP:10208"/>
        <dbReference type="Rhea" id="RHEA-COMP:10311"/>
        <dbReference type="ChEBI" id="CHEBI:29973"/>
        <dbReference type="ChEBI" id="CHEBI:57856"/>
        <dbReference type="ChEBI" id="CHEBI:59789"/>
        <dbReference type="ChEBI" id="CHEBI:82795"/>
        <dbReference type="EC" id="2.1.1.80"/>
    </reaction>
</comment>
<feature type="domain" description="Response regulatory" evidence="13">
    <location>
        <begin position="1231"/>
        <end position="1348"/>
    </location>
</feature>
<feature type="active site" evidence="9">
    <location>
        <position position="136"/>
    </location>
</feature>
<name>A0A1H9FR51_9GAMM</name>
<dbReference type="SMART" id="SM00448">
    <property type="entry name" value="REC"/>
    <property type="match status" value="1"/>
</dbReference>
<dbReference type="Pfam" id="PF01739">
    <property type="entry name" value="CheR"/>
    <property type="match status" value="1"/>
</dbReference>
<dbReference type="Pfam" id="PF02518">
    <property type="entry name" value="HATPase_c"/>
    <property type="match status" value="1"/>
</dbReference>
<dbReference type="InterPro" id="IPR022642">
    <property type="entry name" value="CheR_C"/>
</dbReference>
<dbReference type="PANTHER" id="PTHR24422">
    <property type="entry name" value="CHEMOTAXIS PROTEIN METHYLTRANSFERASE"/>
    <property type="match status" value="1"/>
</dbReference>
<dbReference type="Pfam" id="PF00072">
    <property type="entry name" value="Response_reg"/>
    <property type="match status" value="1"/>
</dbReference>
<feature type="coiled-coil region" evidence="11">
    <location>
        <begin position="649"/>
        <end position="711"/>
    </location>
</feature>
<feature type="domain" description="CheB-type methylesterase" evidence="15">
    <location>
        <begin position="5"/>
        <end position="187"/>
    </location>
</feature>
<dbReference type="OrthoDB" id="9816309at2"/>
<sequence length="1356" mass="149629">MERKDQSARTLVGIGASAGGIEALSRLVRTLSDQTGQAYVVAQHLSPDYQSMLTEILSRETRLPVISLTDDTRPQPDTLYITPAAFNVLFEDGCLRLRQASTRGIPKPSVDLLFRSLALELGDHAVGVILSGTGSDGADGITAIKQAGGRVFAQDEASAKYPGMPQAAVATGLVDAILTPEEIAAALAHTDRLLPTEQTPRPEDLGDPGELDRILRLVRNRTGVDISQYKEATMLRRLQRRLAHGGCETLSQYLEYLHDHPDEPEALVRELHILVTSFFRDEAAFKGLGQALNELVRKKPAGEPLRIWVPGCATGEEAYSIGILIHEALRSSAQDLKLQIYATDVDLDALAQARRGLYSAGALEVLDPGWLQRYFTRSREQFRVSQVLRDSIVFARHDLMKDPPFLHLDLVSCRNLLIYLKSPMQDRVFESFHYALRVGGLLFLGRSETPSGRSRLFTPVSKLARLYRREPGESRYIASGRSHSGITANAVGRGRAGAASRELQRILDAILEAYVPPGLVVDEQLDIRRIMGNAGEFLSHGAGQTSLNAQELLPRPLALDLRALVARAKRTGAAAMGHRVRLDDEDGDLKPIRLAVRPLLAQDDEDLFLVMFESVSGEQEITLDQDDILQVPQDADAVQALEHELIATREHLQTVVEELETTNEELQSANEELQSTNEELQSANEELETSNEELQATNEELFTVNQELQGKTEELATLNTTLRNVKDSLPYALLVVDCNLCISLINPRSTSLFGVTDGDLSRPLMAIEGLRCLPELIEHVQRVLDTGQPVQTQISLPSEHLMRVQPFTDKAGRHSGAVVTFWDNAEILVAHRALRESESRLRQILDKSPLWAYVKDRAGAYKMVSQRFLGGLGLTSEQVISHVDEECLPPEITRLFRQADHEAMCRDDVLEREHHLVLESGTVVLLAQHFALRDEKGLAYAACMKALDITQRKGDECRLALARDQAEQANRAKNEFLSHMSHELRTPLNAILGFSQILEHECADDPDLTEAVQEILRAGWHLLALINDILDLSMLESGRLNVQLHGVVVVDVLQECITTLRQAAQDKGVTVTLTEETATSTCRVWADPTRLRQVLINLISNAIKYNRPQGTVTLSASAQGGRVLIQVADDGLGMDEEQLANLFHPFVRLSRHVCNEDGIGIGLSLSRRLVEMMAGDIRVESTPEQGSLFTLDLPEDSQQTSDEALACTDKIHVSDPGMSGGIAAGQPRQLRILYVEDNPANLRLVRRLLADHTGVHLLEAETGTAGLELARTELPGLILLDLNLPDLHGFEVLGQLRADRRTAGIPVVAVSADAGELRVTEALERGFCTYVEKPFRTEVLDEVLATFGQRRGVSSD</sequence>
<evidence type="ECO:0000259" key="12">
    <source>
        <dbReference type="PROSITE" id="PS50109"/>
    </source>
</evidence>
<dbReference type="FunFam" id="3.30.565.10:FF:000006">
    <property type="entry name" value="Sensor histidine kinase WalK"/>
    <property type="match status" value="1"/>
</dbReference>
<dbReference type="GO" id="GO:0005737">
    <property type="term" value="C:cytoplasm"/>
    <property type="evidence" value="ECO:0007669"/>
    <property type="project" value="InterPro"/>
</dbReference>
<dbReference type="Gene3D" id="1.10.155.10">
    <property type="entry name" value="Chemotaxis receptor methyltransferase CheR, N-terminal domain"/>
    <property type="match status" value="1"/>
</dbReference>
<dbReference type="InterPro" id="IPR029063">
    <property type="entry name" value="SAM-dependent_MTases_sf"/>
</dbReference>
<evidence type="ECO:0000256" key="7">
    <source>
        <dbReference type="ARBA" id="ARBA00022691"/>
    </source>
</evidence>
<feature type="domain" description="PAS" evidence="14">
    <location>
        <begin position="837"/>
        <end position="907"/>
    </location>
</feature>
<dbReference type="GO" id="GO:0000156">
    <property type="term" value="F:phosphorelay response regulator activity"/>
    <property type="evidence" value="ECO:0007669"/>
    <property type="project" value="InterPro"/>
</dbReference>
<evidence type="ECO:0000313" key="18">
    <source>
        <dbReference type="Proteomes" id="UP000199496"/>
    </source>
</evidence>
<dbReference type="GO" id="GO:0008984">
    <property type="term" value="F:protein-glutamate methylesterase activity"/>
    <property type="evidence" value="ECO:0007669"/>
    <property type="project" value="InterPro"/>
</dbReference>
<dbReference type="SMART" id="SM00387">
    <property type="entry name" value="HATPase_c"/>
    <property type="match status" value="1"/>
</dbReference>
<dbReference type="SUPFAM" id="SSF52172">
    <property type="entry name" value="CheY-like"/>
    <property type="match status" value="1"/>
</dbReference>
<dbReference type="SMART" id="SM00091">
    <property type="entry name" value="PAS"/>
    <property type="match status" value="2"/>
</dbReference>
<dbReference type="GO" id="GO:0006935">
    <property type="term" value="P:chemotaxis"/>
    <property type="evidence" value="ECO:0007669"/>
    <property type="project" value="UniProtKB-UniRule"/>
</dbReference>
<dbReference type="Pfam" id="PF03705">
    <property type="entry name" value="CheR_N"/>
    <property type="match status" value="1"/>
</dbReference>
<dbReference type="GO" id="GO:0008983">
    <property type="term" value="F:protein-glutamate O-methyltransferase activity"/>
    <property type="evidence" value="ECO:0007669"/>
    <property type="project" value="UniProtKB-EC"/>
</dbReference>
<dbReference type="InterPro" id="IPR050903">
    <property type="entry name" value="Bact_Chemotaxis_MeTrfase"/>
</dbReference>
<dbReference type="Pfam" id="PF08448">
    <property type="entry name" value="PAS_4"/>
    <property type="match status" value="1"/>
</dbReference>
<dbReference type="PRINTS" id="PR00996">
    <property type="entry name" value="CHERMTFRASE"/>
</dbReference>
<dbReference type="InterPro" id="IPR003594">
    <property type="entry name" value="HATPase_dom"/>
</dbReference>
<keyword evidence="5" id="KW-0489">Methyltransferase</keyword>
<dbReference type="Gene3D" id="3.30.565.10">
    <property type="entry name" value="Histidine kinase-like ATPase, C-terminal domain"/>
    <property type="match status" value="1"/>
</dbReference>
<dbReference type="SUPFAM" id="SSF52738">
    <property type="entry name" value="Methylesterase CheB, C-terminal domain"/>
    <property type="match status" value="1"/>
</dbReference>
<dbReference type="Gene3D" id="3.40.50.180">
    <property type="entry name" value="Methylesterase CheB, C-terminal domain"/>
    <property type="match status" value="1"/>
</dbReference>
<accession>A0A1H9FR51</accession>
<dbReference type="InterPro" id="IPR000673">
    <property type="entry name" value="Sig_transdc_resp-reg_Me-estase"/>
</dbReference>
<dbReference type="InterPro" id="IPR003661">
    <property type="entry name" value="HisK_dim/P_dom"/>
</dbReference>
<dbReference type="PANTHER" id="PTHR24422:SF27">
    <property type="entry name" value="PROTEIN-GLUTAMATE O-METHYLTRANSFERASE"/>
    <property type="match status" value="1"/>
</dbReference>
<dbReference type="SUPFAM" id="SSF47757">
    <property type="entry name" value="Chemotaxis receptor methyltransferase CheR, N-terminal domain"/>
    <property type="match status" value="1"/>
</dbReference>
<dbReference type="PROSITE" id="PS50110">
    <property type="entry name" value="RESPONSE_REGULATORY"/>
    <property type="match status" value="1"/>
</dbReference>
<evidence type="ECO:0000259" key="16">
    <source>
        <dbReference type="PROSITE" id="PS50123"/>
    </source>
</evidence>
<dbReference type="InterPro" id="IPR035909">
    <property type="entry name" value="CheB_C"/>
</dbReference>
<dbReference type="Gene3D" id="3.40.50.2300">
    <property type="match status" value="1"/>
</dbReference>
<dbReference type="Pfam" id="PF13596">
    <property type="entry name" value="PAS_10"/>
    <property type="match status" value="1"/>
</dbReference>
<feature type="modified residue" description="4-aspartylphosphate" evidence="10">
    <location>
        <position position="1281"/>
    </location>
</feature>
<dbReference type="SUPFAM" id="SSF53335">
    <property type="entry name" value="S-adenosyl-L-methionine-dependent methyltransferases"/>
    <property type="match status" value="1"/>
</dbReference>
<evidence type="ECO:0000256" key="5">
    <source>
        <dbReference type="ARBA" id="ARBA00022603"/>
    </source>
</evidence>
<dbReference type="SUPFAM" id="SSF55785">
    <property type="entry name" value="PYP-like sensor domain (PAS domain)"/>
    <property type="match status" value="2"/>
</dbReference>
<dbReference type="Gene3D" id="3.30.450.20">
    <property type="entry name" value="PAS domain"/>
    <property type="match status" value="2"/>
</dbReference>
<evidence type="ECO:0000259" key="15">
    <source>
        <dbReference type="PROSITE" id="PS50122"/>
    </source>
</evidence>
<keyword evidence="4 10" id="KW-0597">Phosphoprotein</keyword>
<dbReference type="InterPro" id="IPR036097">
    <property type="entry name" value="HisK_dim/P_sf"/>
</dbReference>
<evidence type="ECO:0000256" key="2">
    <source>
        <dbReference type="ARBA" id="ARBA00001541"/>
    </source>
</evidence>
<evidence type="ECO:0000256" key="10">
    <source>
        <dbReference type="PROSITE-ProRule" id="PRU00169"/>
    </source>
</evidence>
<dbReference type="InterPro" id="IPR022641">
    <property type="entry name" value="CheR_N"/>
</dbReference>
<evidence type="ECO:0000259" key="13">
    <source>
        <dbReference type="PROSITE" id="PS50110"/>
    </source>
</evidence>
<dbReference type="SMART" id="SM00138">
    <property type="entry name" value="MeTrc"/>
    <property type="match status" value="1"/>
</dbReference>
<dbReference type="GO" id="GO:0005886">
    <property type="term" value="C:plasma membrane"/>
    <property type="evidence" value="ECO:0007669"/>
    <property type="project" value="UniProtKB-ARBA"/>
</dbReference>
<dbReference type="InterPro" id="IPR036890">
    <property type="entry name" value="HATPase_C_sf"/>
</dbReference>
<dbReference type="InterPro" id="IPR000014">
    <property type="entry name" value="PAS"/>
</dbReference>
<dbReference type="InterPro" id="IPR013656">
    <property type="entry name" value="PAS_4"/>
</dbReference>
<evidence type="ECO:0000256" key="3">
    <source>
        <dbReference type="ARBA" id="ARBA00022500"/>
    </source>
</evidence>
<dbReference type="InterPro" id="IPR035965">
    <property type="entry name" value="PAS-like_dom_sf"/>
</dbReference>
<dbReference type="Gene3D" id="3.40.50.150">
    <property type="entry name" value="Vaccinia Virus protein VP39"/>
    <property type="match status" value="1"/>
</dbReference>
<dbReference type="InterPro" id="IPR011006">
    <property type="entry name" value="CheY-like_superfamily"/>
</dbReference>
<dbReference type="InterPro" id="IPR001789">
    <property type="entry name" value="Sig_transdc_resp-reg_receiver"/>
</dbReference>
<dbReference type="NCBIfam" id="TIGR00229">
    <property type="entry name" value="sensory_box"/>
    <property type="match status" value="1"/>
</dbReference>
<dbReference type="SUPFAM" id="SSF47384">
    <property type="entry name" value="Homodimeric domain of signal transducing histidine kinase"/>
    <property type="match status" value="1"/>
</dbReference>
<dbReference type="InterPro" id="IPR000780">
    <property type="entry name" value="CheR_MeTrfase"/>
</dbReference>
<dbReference type="Pfam" id="PF01339">
    <property type="entry name" value="CheB_methylest"/>
    <property type="match status" value="1"/>
</dbReference>
<evidence type="ECO:0000256" key="9">
    <source>
        <dbReference type="PROSITE-ProRule" id="PRU00050"/>
    </source>
</evidence>
<dbReference type="CDD" id="cd16434">
    <property type="entry name" value="CheB-CheR_fusion"/>
    <property type="match status" value="1"/>
</dbReference>
<dbReference type="Proteomes" id="UP000199496">
    <property type="component" value="Unassembled WGS sequence"/>
</dbReference>
<evidence type="ECO:0000256" key="11">
    <source>
        <dbReference type="SAM" id="Coils"/>
    </source>
</evidence>
<evidence type="ECO:0000256" key="6">
    <source>
        <dbReference type="ARBA" id="ARBA00022679"/>
    </source>
</evidence>
<keyword evidence="6" id="KW-0808">Transferase</keyword>
<dbReference type="PROSITE" id="PS50109">
    <property type="entry name" value="HIS_KIN"/>
    <property type="match status" value="1"/>
</dbReference>
<keyword evidence="9" id="KW-0378">Hydrolase</keyword>
<dbReference type="EMBL" id="FOFO01000029">
    <property type="protein sequence ID" value="SEQ40366.1"/>
    <property type="molecule type" value="Genomic_DNA"/>
</dbReference>
<evidence type="ECO:0000313" key="17">
    <source>
        <dbReference type="EMBL" id="SEQ40366.1"/>
    </source>
</evidence>
<evidence type="ECO:0000259" key="14">
    <source>
        <dbReference type="PROSITE" id="PS50112"/>
    </source>
</evidence>
<dbReference type="CDD" id="cd00082">
    <property type="entry name" value="HisKA"/>
    <property type="match status" value="1"/>
</dbReference>
<dbReference type="RefSeq" id="WP_090208871.1">
    <property type="nucleotide sequence ID" value="NZ_FOFO01000029.1"/>
</dbReference>
<dbReference type="Gene3D" id="1.10.287.130">
    <property type="match status" value="1"/>
</dbReference>
<keyword evidence="7" id="KW-0949">S-adenosyl-L-methionine</keyword>
<keyword evidence="3 9" id="KW-0145">Chemotaxis</keyword>
<keyword evidence="18" id="KW-1185">Reference proteome</keyword>
<dbReference type="STRING" id="867345.SAMN05421693_1293"/>
<keyword evidence="8" id="KW-0418">Kinase</keyword>
<reference evidence="17 18" key="1">
    <citation type="submission" date="2016-10" db="EMBL/GenBank/DDBJ databases">
        <authorList>
            <person name="de Groot N.N."/>
        </authorList>
    </citation>
    <scope>NUCLEOTIDE SEQUENCE [LARGE SCALE GENOMIC DNA]</scope>
    <source>
        <strain evidence="17 18">B7-7</strain>
    </source>
</reference>
<evidence type="ECO:0000256" key="1">
    <source>
        <dbReference type="ARBA" id="ARBA00000085"/>
    </source>
</evidence>
<feature type="active site" evidence="9">
    <location>
        <position position="44"/>
    </location>
</feature>
<proteinExistence type="predicted"/>
<dbReference type="SUPFAM" id="SSF55874">
    <property type="entry name" value="ATPase domain of HSP90 chaperone/DNA topoisomerase II/histidine kinase"/>
    <property type="match status" value="1"/>
</dbReference>
<dbReference type="InterPro" id="IPR036804">
    <property type="entry name" value="CheR_N_sf"/>
</dbReference>
<protein>
    <submittedName>
        <fullName evidence="17">Two-component system, chemotaxis family, CheB/CheR fusion protein</fullName>
    </submittedName>
</protein>
<dbReference type="CDD" id="cd00130">
    <property type="entry name" value="PAS"/>
    <property type="match status" value="1"/>
</dbReference>
<dbReference type="PROSITE" id="PS50112">
    <property type="entry name" value="PAS"/>
    <property type="match status" value="1"/>
</dbReference>
<feature type="active site" evidence="9">
    <location>
        <position position="17"/>
    </location>
</feature>
<gene>
    <name evidence="17" type="ORF">SAMN05421693_1293</name>
</gene>
<dbReference type="GO" id="GO:0000155">
    <property type="term" value="F:phosphorelay sensor kinase activity"/>
    <property type="evidence" value="ECO:0007669"/>
    <property type="project" value="InterPro"/>
</dbReference>
<dbReference type="SMART" id="SM00388">
    <property type="entry name" value="HisKA"/>
    <property type="match status" value="1"/>
</dbReference>
<evidence type="ECO:0000256" key="4">
    <source>
        <dbReference type="ARBA" id="ARBA00022553"/>
    </source>
</evidence>